<evidence type="ECO:0000313" key="2">
    <source>
        <dbReference type="Proteomes" id="UP000041770"/>
    </source>
</evidence>
<organism evidence="1 2">
    <name type="scientific">Vibrio cholerae</name>
    <dbReference type="NCBI Taxonomy" id="666"/>
    <lineage>
        <taxon>Bacteria</taxon>
        <taxon>Pseudomonadati</taxon>
        <taxon>Pseudomonadota</taxon>
        <taxon>Gammaproteobacteria</taxon>
        <taxon>Vibrionales</taxon>
        <taxon>Vibrionaceae</taxon>
        <taxon>Vibrio</taxon>
    </lineage>
</organism>
<accession>A0A656AG64</accession>
<reference evidence="1 2" key="1">
    <citation type="submission" date="2015-07" db="EMBL/GenBank/DDBJ databases">
        <authorList>
            <consortium name="Pathogen Informatics"/>
        </authorList>
    </citation>
    <scope>NUCLEOTIDE SEQUENCE [LARGE SCALE GENOMIC DNA]</scope>
    <source>
        <strain evidence="1 2">A316</strain>
    </source>
</reference>
<protein>
    <submittedName>
        <fullName evidence="1">Uncharacterized protein</fullName>
    </submittedName>
</protein>
<dbReference type="EMBL" id="CWQY01000024">
    <property type="protein sequence ID" value="CSD05747.1"/>
    <property type="molecule type" value="Genomic_DNA"/>
</dbReference>
<dbReference type="AlphaFoldDB" id="A0A656AG64"/>
<evidence type="ECO:0000313" key="1">
    <source>
        <dbReference type="EMBL" id="CSD05747.1"/>
    </source>
</evidence>
<proteinExistence type="predicted"/>
<dbReference type="Proteomes" id="UP000041770">
    <property type="component" value="Unassembled WGS sequence"/>
</dbReference>
<gene>
    <name evidence="1" type="ORF">ERS013200_03040</name>
</gene>
<sequence length="37" mass="4291">MQLSVCAILRQQISMATTLNDFTFINHKNFICLFDGR</sequence>
<name>A0A656AG64_VIBCL</name>